<dbReference type="GO" id="GO:0004066">
    <property type="term" value="F:asparagine synthase (glutamine-hydrolyzing) activity"/>
    <property type="evidence" value="ECO:0007669"/>
    <property type="project" value="UniProtKB-EC"/>
</dbReference>
<evidence type="ECO:0000256" key="6">
    <source>
        <dbReference type="ARBA" id="ARBA00048741"/>
    </source>
</evidence>
<evidence type="ECO:0000313" key="8">
    <source>
        <dbReference type="EMBL" id="CUK27618.1"/>
    </source>
</evidence>
<accession>A0A0P1IVJ9</accession>
<organism evidence="8 9">
    <name type="scientific">Cognatishimia activa</name>
    <dbReference type="NCBI Taxonomy" id="1715691"/>
    <lineage>
        <taxon>Bacteria</taxon>
        <taxon>Pseudomonadati</taxon>
        <taxon>Pseudomonadota</taxon>
        <taxon>Alphaproteobacteria</taxon>
        <taxon>Rhodobacterales</taxon>
        <taxon>Paracoccaceae</taxon>
        <taxon>Cognatishimia</taxon>
    </lineage>
</organism>
<evidence type="ECO:0000256" key="1">
    <source>
        <dbReference type="ARBA" id="ARBA00005187"/>
    </source>
</evidence>
<evidence type="ECO:0000256" key="2">
    <source>
        <dbReference type="ARBA" id="ARBA00005752"/>
    </source>
</evidence>
<dbReference type="PIRSF" id="PIRSF001589">
    <property type="entry name" value="Asn_synthetase_glu-h"/>
    <property type="match status" value="1"/>
</dbReference>
<dbReference type="Gene3D" id="3.60.20.10">
    <property type="entry name" value="Glutamine Phosphoribosylpyrophosphate, subunit 1, domain 1"/>
    <property type="match status" value="1"/>
</dbReference>
<dbReference type="STRING" id="1715691.TA5113_02584"/>
<keyword evidence="5" id="KW-0067">ATP-binding</keyword>
<dbReference type="GO" id="GO:0005524">
    <property type="term" value="F:ATP binding"/>
    <property type="evidence" value="ECO:0007669"/>
    <property type="project" value="UniProtKB-KW"/>
</dbReference>
<dbReference type="PANTHER" id="PTHR43284">
    <property type="entry name" value="ASPARAGINE SYNTHETASE (GLUTAMINE-HYDROLYZING)"/>
    <property type="match status" value="1"/>
</dbReference>
<dbReference type="Pfam" id="PF00733">
    <property type="entry name" value="Asn_synthase"/>
    <property type="match status" value="1"/>
</dbReference>
<name>A0A0P1IVJ9_9RHOB</name>
<dbReference type="SUPFAM" id="SSF52402">
    <property type="entry name" value="Adenine nucleotide alpha hydrolases-like"/>
    <property type="match status" value="1"/>
</dbReference>
<dbReference type="InterPro" id="IPR001962">
    <property type="entry name" value="Asn_synthase"/>
</dbReference>
<protein>
    <recommendedName>
        <fullName evidence="3">asparagine synthase (glutamine-hydrolyzing)</fullName>
        <ecNumber evidence="3">6.3.5.4</ecNumber>
    </recommendedName>
</protein>
<dbReference type="SUPFAM" id="SSF56235">
    <property type="entry name" value="N-terminal nucleophile aminohydrolases (Ntn hydrolases)"/>
    <property type="match status" value="1"/>
</dbReference>
<dbReference type="PANTHER" id="PTHR43284:SF1">
    <property type="entry name" value="ASPARAGINE SYNTHETASE"/>
    <property type="match status" value="1"/>
</dbReference>
<dbReference type="InterPro" id="IPR029055">
    <property type="entry name" value="Ntn_hydrolases_N"/>
</dbReference>
<dbReference type="Pfam" id="PF13537">
    <property type="entry name" value="GATase_7"/>
    <property type="match status" value="1"/>
</dbReference>
<dbReference type="InterPro" id="IPR051786">
    <property type="entry name" value="ASN_synthetase/amidase"/>
</dbReference>
<dbReference type="EMBL" id="CYUE01000025">
    <property type="protein sequence ID" value="CUK27618.1"/>
    <property type="molecule type" value="Genomic_DNA"/>
</dbReference>
<dbReference type="InterPro" id="IPR014729">
    <property type="entry name" value="Rossmann-like_a/b/a_fold"/>
</dbReference>
<gene>
    <name evidence="8" type="primary">asnO</name>
    <name evidence="8" type="ORF">TA5114_03446</name>
</gene>
<dbReference type="InterPro" id="IPR006426">
    <property type="entry name" value="Asn_synth_AEB"/>
</dbReference>
<evidence type="ECO:0000259" key="7">
    <source>
        <dbReference type="PROSITE" id="PS51278"/>
    </source>
</evidence>
<proteinExistence type="inferred from homology"/>
<dbReference type="Gene3D" id="3.40.50.620">
    <property type="entry name" value="HUPs"/>
    <property type="match status" value="2"/>
</dbReference>
<evidence type="ECO:0000256" key="3">
    <source>
        <dbReference type="ARBA" id="ARBA00012737"/>
    </source>
</evidence>
<dbReference type="RefSeq" id="WP_058316531.1">
    <property type="nucleotide sequence ID" value="NZ_CYTO01000024.1"/>
</dbReference>
<dbReference type="EC" id="6.3.5.4" evidence="3"/>
<dbReference type="GO" id="GO:0006529">
    <property type="term" value="P:asparagine biosynthetic process"/>
    <property type="evidence" value="ECO:0007669"/>
    <property type="project" value="InterPro"/>
</dbReference>
<reference evidence="9" key="1">
    <citation type="submission" date="2015-09" db="EMBL/GenBank/DDBJ databases">
        <authorList>
            <person name="Rodrigo-Torres Lidia"/>
            <person name="Arahal R.David."/>
        </authorList>
    </citation>
    <scope>NUCLEOTIDE SEQUENCE [LARGE SCALE GENOMIC DNA]</scope>
    <source>
        <strain evidence="9">CECT 5114</strain>
    </source>
</reference>
<comment type="pathway">
    <text evidence="1">Amino-acid biosynthesis; L-asparagine biosynthesis; L-asparagine from L-aspartate (L-Gln route): step 1/1.</text>
</comment>
<evidence type="ECO:0000256" key="4">
    <source>
        <dbReference type="ARBA" id="ARBA00022741"/>
    </source>
</evidence>
<keyword evidence="4" id="KW-0547">Nucleotide-binding</keyword>
<evidence type="ECO:0000313" key="9">
    <source>
        <dbReference type="Proteomes" id="UP000051184"/>
    </source>
</evidence>
<feature type="domain" description="Glutamine amidotransferase type-2" evidence="7">
    <location>
        <begin position="1"/>
        <end position="181"/>
    </location>
</feature>
<dbReference type="InterPro" id="IPR017932">
    <property type="entry name" value="GATase_2_dom"/>
</dbReference>
<sequence>MQPIFAKIEFENDGASAAVKESENIIAFPVHSDQRKPNRSPKQFGPYEVAGTFDLANRRALADQLQLPRDASAEQCIALGYDKWGLELLPRLKGEFAFVLKCMKTRQIIAVRDRFGVQPLAYSVHEGALSFASDPEALAGDQINPVWIAQFLSGIQASATLTPYEGVKKLAPGTVLVADQNGLNLHTWYKLRPQYVPEADAPELIREALEAAIARMSVGQTATLLSGGLDSSALTLLRARMAHDPVRALSMVYPDYPMLDESTYIDAVVDANPNIEGTKVPMFAPSHSEEILKILEQQGQPIIIQNFGTTASAYQTASKIGAHCVLDGHGGDEVVGNGGWYLNELAKSHQYFALWRNVRAHKSRFDQPAIGMSLFEVLAAAGPRPIAAIARRLAPTSPIAGVPWRRLVKEDLVQATDLVGKANEGIGRSNTHLEGQERLHAQQLCAPHTGSSFEILRRMARAEGIDVKFPFYDQDFVELCLGQSSKAKFGDGLTRNLLREAMRGIYPEKIRTRTSKADFTPYVTKGLAECDAVKKLKKGVPETLKDYVSAKGVQETLSDLKDGRNLATVSGEISRLAQLDIWLTNRKTTANSSRKNDV</sequence>
<keyword evidence="8" id="KW-0436">Ligase</keyword>
<comment type="similarity">
    <text evidence="2">Belongs to the asparagine synthetase family.</text>
</comment>
<dbReference type="PROSITE" id="PS51278">
    <property type="entry name" value="GATASE_TYPE_2"/>
    <property type="match status" value="1"/>
</dbReference>
<comment type="catalytic activity">
    <reaction evidence="6">
        <text>L-aspartate + L-glutamine + ATP + H2O = L-asparagine + L-glutamate + AMP + diphosphate + H(+)</text>
        <dbReference type="Rhea" id="RHEA:12228"/>
        <dbReference type="ChEBI" id="CHEBI:15377"/>
        <dbReference type="ChEBI" id="CHEBI:15378"/>
        <dbReference type="ChEBI" id="CHEBI:29985"/>
        <dbReference type="ChEBI" id="CHEBI:29991"/>
        <dbReference type="ChEBI" id="CHEBI:30616"/>
        <dbReference type="ChEBI" id="CHEBI:33019"/>
        <dbReference type="ChEBI" id="CHEBI:58048"/>
        <dbReference type="ChEBI" id="CHEBI:58359"/>
        <dbReference type="ChEBI" id="CHEBI:456215"/>
        <dbReference type="EC" id="6.3.5.4"/>
    </reaction>
</comment>
<dbReference type="OrthoDB" id="9763290at2"/>
<keyword evidence="9" id="KW-1185">Reference proteome</keyword>
<evidence type="ECO:0000256" key="5">
    <source>
        <dbReference type="ARBA" id="ARBA00022840"/>
    </source>
</evidence>
<dbReference type="AlphaFoldDB" id="A0A0P1IVJ9"/>
<dbReference type="Proteomes" id="UP000051184">
    <property type="component" value="Unassembled WGS sequence"/>
</dbReference>